<accession>R7T501</accession>
<dbReference type="EMBL" id="AMQN01015535">
    <property type="status" value="NOT_ANNOTATED_CDS"/>
    <property type="molecule type" value="Genomic_DNA"/>
</dbReference>
<dbReference type="EMBL" id="KB311996">
    <property type="protein sequence ID" value="ELT88083.1"/>
    <property type="molecule type" value="Genomic_DNA"/>
</dbReference>
<feature type="coiled-coil region" evidence="1">
    <location>
        <begin position="85"/>
        <end position="146"/>
    </location>
</feature>
<proteinExistence type="predicted"/>
<dbReference type="Proteomes" id="UP000014760">
    <property type="component" value="Unassembled WGS sequence"/>
</dbReference>
<organism evidence="2">
    <name type="scientific">Capitella teleta</name>
    <name type="common">Polychaete worm</name>
    <dbReference type="NCBI Taxonomy" id="283909"/>
    <lineage>
        <taxon>Eukaryota</taxon>
        <taxon>Metazoa</taxon>
        <taxon>Spiralia</taxon>
        <taxon>Lophotrochozoa</taxon>
        <taxon>Annelida</taxon>
        <taxon>Polychaeta</taxon>
        <taxon>Sedentaria</taxon>
        <taxon>Scolecida</taxon>
        <taxon>Capitellidae</taxon>
        <taxon>Capitella</taxon>
    </lineage>
</organism>
<reference evidence="2 4" key="2">
    <citation type="journal article" date="2013" name="Nature">
        <title>Insights into bilaterian evolution from three spiralian genomes.</title>
        <authorList>
            <person name="Simakov O."/>
            <person name="Marletaz F."/>
            <person name="Cho S.J."/>
            <person name="Edsinger-Gonzales E."/>
            <person name="Havlak P."/>
            <person name="Hellsten U."/>
            <person name="Kuo D.H."/>
            <person name="Larsson T."/>
            <person name="Lv J."/>
            <person name="Arendt D."/>
            <person name="Savage R."/>
            <person name="Osoegawa K."/>
            <person name="de Jong P."/>
            <person name="Grimwood J."/>
            <person name="Chapman J.A."/>
            <person name="Shapiro H."/>
            <person name="Aerts A."/>
            <person name="Otillar R.P."/>
            <person name="Terry A.Y."/>
            <person name="Boore J.L."/>
            <person name="Grigoriev I.V."/>
            <person name="Lindberg D.R."/>
            <person name="Seaver E.C."/>
            <person name="Weisblat D.A."/>
            <person name="Putnam N.H."/>
            <person name="Rokhsar D.S."/>
        </authorList>
    </citation>
    <scope>NUCLEOTIDE SEQUENCE</scope>
    <source>
        <strain evidence="2 4">I ESC-2004</strain>
    </source>
</reference>
<dbReference type="AlphaFoldDB" id="R7T501"/>
<reference evidence="3" key="3">
    <citation type="submission" date="2015-06" db="UniProtKB">
        <authorList>
            <consortium name="EnsemblMetazoa"/>
        </authorList>
    </citation>
    <scope>IDENTIFICATION</scope>
</reference>
<evidence type="ECO:0000313" key="3">
    <source>
        <dbReference type="EnsemblMetazoa" id="CapteP206605"/>
    </source>
</evidence>
<dbReference type="EnsemblMetazoa" id="CapteT206605">
    <property type="protein sequence ID" value="CapteP206605"/>
    <property type="gene ID" value="CapteG206605"/>
</dbReference>
<sequence>MDVDGVQYSNFSPEKLLPLLKEELEKAKAAKDHKKAGKLRNQIWIVTDLSHGVQTAIPKADLIPILQNLPGFNQDKPAVKKTSTVAVEDKQLKALRKKLKQIEDIKAKQAKGEKLQPQQVTKLETEDQLKAEIKELEELTQNLMCSKPAS</sequence>
<dbReference type="HOGENOM" id="CLU_1742319_0_0_1"/>
<evidence type="ECO:0000313" key="4">
    <source>
        <dbReference type="Proteomes" id="UP000014760"/>
    </source>
</evidence>
<evidence type="ECO:0000256" key="1">
    <source>
        <dbReference type="SAM" id="Coils"/>
    </source>
</evidence>
<dbReference type="OrthoDB" id="10067701at2759"/>
<name>R7T501_CAPTE</name>
<dbReference type="STRING" id="283909.R7T501"/>
<reference evidence="4" key="1">
    <citation type="submission" date="2012-12" db="EMBL/GenBank/DDBJ databases">
        <authorList>
            <person name="Hellsten U."/>
            <person name="Grimwood J."/>
            <person name="Chapman J.A."/>
            <person name="Shapiro H."/>
            <person name="Aerts A."/>
            <person name="Otillar R.P."/>
            <person name="Terry A.Y."/>
            <person name="Boore J.L."/>
            <person name="Simakov O."/>
            <person name="Marletaz F."/>
            <person name="Cho S.-J."/>
            <person name="Edsinger-Gonzales E."/>
            <person name="Havlak P."/>
            <person name="Kuo D.-H."/>
            <person name="Larsson T."/>
            <person name="Lv J."/>
            <person name="Arendt D."/>
            <person name="Savage R."/>
            <person name="Osoegawa K."/>
            <person name="de Jong P."/>
            <person name="Lindberg D.R."/>
            <person name="Seaver E.C."/>
            <person name="Weisblat D.A."/>
            <person name="Putnam N.H."/>
            <person name="Grigoriev I.V."/>
            <person name="Rokhsar D.S."/>
        </authorList>
    </citation>
    <scope>NUCLEOTIDE SEQUENCE</scope>
    <source>
        <strain evidence="4">I ESC-2004</strain>
    </source>
</reference>
<dbReference type="OMA" id="NQMAKVE"/>
<keyword evidence="4" id="KW-1185">Reference proteome</keyword>
<protein>
    <submittedName>
        <fullName evidence="2 3">Uncharacterized protein</fullName>
    </submittedName>
</protein>
<evidence type="ECO:0000313" key="2">
    <source>
        <dbReference type="EMBL" id="ELT88083.1"/>
    </source>
</evidence>
<keyword evidence="1" id="KW-0175">Coiled coil</keyword>
<gene>
    <name evidence="2" type="ORF">CAPTEDRAFT_206605</name>
</gene>